<evidence type="ECO:0000256" key="1">
    <source>
        <dbReference type="SAM" id="MobiDB-lite"/>
    </source>
</evidence>
<name>A0A915JBY5_ROMCU</name>
<accession>A0A915JBY5</accession>
<feature type="region of interest" description="Disordered" evidence="1">
    <location>
        <begin position="1"/>
        <end position="21"/>
    </location>
</feature>
<sequence>MRKKNKRTEKGKDKEKKAKNRDEKQALSYFVAYRAVPLILFILKSGAMQYRPVPPGKKLIVEEKKRYKRQRKLKRKIKQKEKQLGIEAAFAKITGTEIAGARTASAEMIQCRTGWRPNDGAKNGRRNVPFPTLHDLYISLSLEKSLCDDEN</sequence>
<proteinExistence type="predicted"/>
<feature type="transmembrane region" description="Helical" evidence="2">
    <location>
        <begin position="26"/>
        <end position="43"/>
    </location>
</feature>
<keyword evidence="2" id="KW-1133">Transmembrane helix</keyword>
<keyword evidence="3" id="KW-1185">Reference proteome</keyword>
<reference evidence="4" key="1">
    <citation type="submission" date="2022-11" db="UniProtKB">
        <authorList>
            <consortium name="WormBaseParasite"/>
        </authorList>
    </citation>
    <scope>IDENTIFICATION</scope>
</reference>
<evidence type="ECO:0000256" key="2">
    <source>
        <dbReference type="SAM" id="Phobius"/>
    </source>
</evidence>
<keyword evidence="2" id="KW-0472">Membrane</keyword>
<evidence type="ECO:0000313" key="4">
    <source>
        <dbReference type="WBParaSite" id="nRc.2.0.1.t23305-RA"/>
    </source>
</evidence>
<feature type="compositionally biased region" description="Basic and acidic residues" evidence="1">
    <location>
        <begin position="8"/>
        <end position="21"/>
    </location>
</feature>
<protein>
    <submittedName>
        <fullName evidence="4">Uncharacterized protein</fullName>
    </submittedName>
</protein>
<evidence type="ECO:0000313" key="3">
    <source>
        <dbReference type="Proteomes" id="UP000887565"/>
    </source>
</evidence>
<dbReference type="AlphaFoldDB" id="A0A915JBY5"/>
<keyword evidence="2" id="KW-0812">Transmembrane</keyword>
<dbReference type="Proteomes" id="UP000887565">
    <property type="component" value="Unplaced"/>
</dbReference>
<organism evidence="3 4">
    <name type="scientific">Romanomermis culicivorax</name>
    <name type="common">Nematode worm</name>
    <dbReference type="NCBI Taxonomy" id="13658"/>
    <lineage>
        <taxon>Eukaryota</taxon>
        <taxon>Metazoa</taxon>
        <taxon>Ecdysozoa</taxon>
        <taxon>Nematoda</taxon>
        <taxon>Enoplea</taxon>
        <taxon>Dorylaimia</taxon>
        <taxon>Mermithida</taxon>
        <taxon>Mermithoidea</taxon>
        <taxon>Mermithidae</taxon>
        <taxon>Romanomermis</taxon>
    </lineage>
</organism>
<dbReference type="WBParaSite" id="nRc.2.0.1.t23305-RA">
    <property type="protein sequence ID" value="nRc.2.0.1.t23305-RA"/>
    <property type="gene ID" value="nRc.2.0.1.g23305"/>
</dbReference>